<feature type="domain" description="DUF2914" evidence="3">
    <location>
        <begin position="277"/>
        <end position="337"/>
    </location>
</feature>
<feature type="region of interest" description="Disordered" evidence="1">
    <location>
        <begin position="111"/>
        <end position="138"/>
    </location>
</feature>
<dbReference type="InterPro" id="IPR022606">
    <property type="entry name" value="DUF2914"/>
</dbReference>
<dbReference type="AlphaFoldDB" id="A0A4V1C931"/>
<organism evidence="4 5">
    <name type="scientific">Hydrogenovibrio crunogenus</name>
    <dbReference type="NCBI Taxonomy" id="39765"/>
    <lineage>
        <taxon>Bacteria</taxon>
        <taxon>Pseudomonadati</taxon>
        <taxon>Pseudomonadota</taxon>
        <taxon>Gammaproteobacteria</taxon>
        <taxon>Thiotrichales</taxon>
        <taxon>Piscirickettsiaceae</taxon>
        <taxon>Hydrogenovibrio</taxon>
    </lineage>
</organism>
<sequence>MSIPETTNANHHYAYKKGYRMAMEGKPVSHMPSVIKHDPEMRTYFQQGWDQLHEEMAAAKEIDAKPPWRSRFAWFLMMLLAGIGTASLMINQMNEDNAEQQHRIDQSLFQANEKSTPQQTNSVSLKTSTADEKTAQKLPETASEKIAFIDQSLSVIDENTPVTEEKQNKTLKLDAEAVPPENQLIPSNASLENQSDEKTLSLLSKQQRLDLAANQREKQPKQPAHNLEKIQPSDIEIKAAQLTIGITNHEPTTALPTVIPKYVRKLYFFTQIANAKDQTIYHRWIYQSRVMATVSLQIKSPLYRTWSSKRLTSAWKGQWYIEVLDQHKNVIDRHSFRYIE</sequence>
<evidence type="ECO:0000256" key="1">
    <source>
        <dbReference type="SAM" id="MobiDB-lite"/>
    </source>
</evidence>
<keyword evidence="2" id="KW-0472">Membrane</keyword>
<reference evidence="4 5" key="1">
    <citation type="submission" date="2018-08" db="EMBL/GenBank/DDBJ databases">
        <title>Horizontal acquisition of hydrogen conversion ability and other habitat adaptations in Hydrogenovibrio crunogenus strains.</title>
        <authorList>
            <person name="Gonnella G."/>
            <person name="Adam N."/>
            <person name="Perner M."/>
        </authorList>
    </citation>
    <scope>NUCLEOTIDE SEQUENCE [LARGE SCALE GENOMIC DNA]</scope>
    <source>
        <strain evidence="4 5">SP-41</strain>
    </source>
</reference>
<name>A0A4V1C931_9GAMM</name>
<dbReference type="EMBL" id="CP032096">
    <property type="protein sequence ID" value="QBZ83984.1"/>
    <property type="molecule type" value="Genomic_DNA"/>
</dbReference>
<feature type="transmembrane region" description="Helical" evidence="2">
    <location>
        <begin position="72"/>
        <end position="90"/>
    </location>
</feature>
<accession>A0A4V1C931</accession>
<evidence type="ECO:0000313" key="4">
    <source>
        <dbReference type="EMBL" id="QBZ83984.1"/>
    </source>
</evidence>
<dbReference type="Pfam" id="PF11141">
    <property type="entry name" value="DUF2914"/>
    <property type="match status" value="1"/>
</dbReference>
<proteinExistence type="predicted"/>
<dbReference type="Proteomes" id="UP000296201">
    <property type="component" value="Chromosome"/>
</dbReference>
<evidence type="ECO:0000256" key="2">
    <source>
        <dbReference type="SAM" id="Phobius"/>
    </source>
</evidence>
<feature type="compositionally biased region" description="Polar residues" evidence="1">
    <location>
        <begin position="111"/>
        <end position="128"/>
    </location>
</feature>
<dbReference type="OrthoDB" id="9796654at2"/>
<keyword evidence="2" id="KW-0812">Transmembrane</keyword>
<keyword evidence="2" id="KW-1133">Transmembrane helix</keyword>
<evidence type="ECO:0000259" key="3">
    <source>
        <dbReference type="Pfam" id="PF11141"/>
    </source>
</evidence>
<keyword evidence="5" id="KW-1185">Reference proteome</keyword>
<gene>
    <name evidence="4" type="ORF">GHNINEIG_02053</name>
</gene>
<evidence type="ECO:0000313" key="5">
    <source>
        <dbReference type="Proteomes" id="UP000296201"/>
    </source>
</evidence>
<protein>
    <recommendedName>
        <fullName evidence="3">DUF2914 domain-containing protein</fullName>
    </recommendedName>
</protein>
<dbReference type="RefSeq" id="WP_135796557.1">
    <property type="nucleotide sequence ID" value="NZ_CP032096.1"/>
</dbReference>